<organism evidence="3 4">
    <name type="scientific">Piscibacillus halophilus</name>
    <dbReference type="NCBI Taxonomy" id="571933"/>
    <lineage>
        <taxon>Bacteria</taxon>
        <taxon>Bacillati</taxon>
        <taxon>Bacillota</taxon>
        <taxon>Bacilli</taxon>
        <taxon>Bacillales</taxon>
        <taxon>Bacillaceae</taxon>
        <taxon>Piscibacillus</taxon>
    </lineage>
</organism>
<feature type="region of interest" description="Disordered" evidence="1">
    <location>
        <begin position="24"/>
        <end position="73"/>
    </location>
</feature>
<dbReference type="RefSeq" id="WP_091775160.1">
    <property type="nucleotide sequence ID" value="NZ_FOES01000038.1"/>
</dbReference>
<dbReference type="EMBL" id="FOES01000038">
    <property type="protein sequence ID" value="SEQ99257.1"/>
    <property type="molecule type" value="Genomic_DNA"/>
</dbReference>
<evidence type="ECO:0000256" key="2">
    <source>
        <dbReference type="SAM" id="SignalP"/>
    </source>
</evidence>
<dbReference type="AlphaFoldDB" id="A0A1H9KK15"/>
<accession>A0A1H9KK15</accession>
<keyword evidence="4" id="KW-1185">Reference proteome</keyword>
<proteinExistence type="predicted"/>
<gene>
    <name evidence="3" type="ORF">SAMN05216362_13828</name>
</gene>
<evidence type="ECO:0000313" key="3">
    <source>
        <dbReference type="EMBL" id="SEQ99257.1"/>
    </source>
</evidence>
<evidence type="ECO:0000256" key="1">
    <source>
        <dbReference type="SAM" id="MobiDB-lite"/>
    </source>
</evidence>
<name>A0A1H9KK15_9BACI</name>
<dbReference type="PROSITE" id="PS51257">
    <property type="entry name" value="PROKAR_LIPOPROTEIN"/>
    <property type="match status" value="1"/>
</dbReference>
<feature type="chain" id="PRO_5011789476" evidence="2">
    <location>
        <begin position="22"/>
        <end position="73"/>
    </location>
</feature>
<reference evidence="3 4" key="1">
    <citation type="submission" date="2016-10" db="EMBL/GenBank/DDBJ databases">
        <authorList>
            <person name="de Groot N.N."/>
        </authorList>
    </citation>
    <scope>NUCLEOTIDE SEQUENCE [LARGE SCALE GENOMIC DNA]</scope>
    <source>
        <strain evidence="3 4">DSM 21633</strain>
    </source>
</reference>
<protein>
    <submittedName>
        <fullName evidence="3">Uncharacterized protein</fullName>
    </submittedName>
</protein>
<feature type="compositionally biased region" description="Acidic residues" evidence="1">
    <location>
        <begin position="55"/>
        <end position="73"/>
    </location>
</feature>
<dbReference type="Proteomes" id="UP000199427">
    <property type="component" value="Unassembled WGS sequence"/>
</dbReference>
<keyword evidence="2" id="KW-0732">Signal</keyword>
<dbReference type="STRING" id="571933.SAMN05216362_13828"/>
<evidence type="ECO:0000313" key="4">
    <source>
        <dbReference type="Proteomes" id="UP000199427"/>
    </source>
</evidence>
<feature type="signal peptide" evidence="2">
    <location>
        <begin position="1"/>
        <end position="21"/>
    </location>
</feature>
<sequence>MKLLKLMMAAFLVLGTLGACATEDQEQDQNGGNQEQNGGDQQEQNGENGGNGGNGEEDDMFQDEMDDPENEGN</sequence>
<feature type="compositionally biased region" description="Low complexity" evidence="1">
    <location>
        <begin position="28"/>
        <end position="46"/>
    </location>
</feature>